<sequence length="204" mass="22550">MKRFGTFCFYLLAFGVAGYAVFAYGLMPLGSLVHPAMKLNYQTHPLGIYTHVFASLVALMLSPFQFSSRLRRGRPRLHRVLGRIYLGLGVLVGGLTGLYMSVFAFGGWVGKLGFACLALAWLFTGLRAFQAIRSGAVQAHRRWIVRNVSLTLAAVSLRIYLPLSMVTGIPFELAYPAIAWLCWVPNLWVAEIVFNKPHGKAIAA</sequence>
<dbReference type="Pfam" id="PF10067">
    <property type="entry name" value="DUF2306"/>
    <property type="match status" value="1"/>
</dbReference>
<comment type="caution">
    <text evidence="2">The sequence shown here is derived from an EMBL/GenBank/DDBJ whole genome shotgun (WGS) entry which is preliminary data.</text>
</comment>
<evidence type="ECO:0000313" key="3">
    <source>
        <dbReference type="Proteomes" id="UP001209701"/>
    </source>
</evidence>
<name>A0ABT2YCD8_9BURK</name>
<feature type="transmembrane region" description="Helical" evidence="1">
    <location>
        <begin position="84"/>
        <end position="106"/>
    </location>
</feature>
<feature type="transmembrane region" description="Helical" evidence="1">
    <location>
        <begin position="144"/>
        <end position="161"/>
    </location>
</feature>
<keyword evidence="3" id="KW-1185">Reference proteome</keyword>
<feature type="transmembrane region" description="Helical" evidence="1">
    <location>
        <begin position="112"/>
        <end position="132"/>
    </location>
</feature>
<keyword evidence="1" id="KW-1133">Transmembrane helix</keyword>
<evidence type="ECO:0000313" key="2">
    <source>
        <dbReference type="EMBL" id="MCV2367718.1"/>
    </source>
</evidence>
<accession>A0ABT2YCD8</accession>
<feature type="transmembrane region" description="Helical" evidence="1">
    <location>
        <begin position="7"/>
        <end position="26"/>
    </location>
</feature>
<keyword evidence="1" id="KW-0812">Transmembrane</keyword>
<proteinExistence type="predicted"/>
<reference evidence="2 3" key="1">
    <citation type="submission" date="2021-11" db="EMBL/GenBank/DDBJ databases">
        <authorList>
            <person name="Liang Q."/>
            <person name="Mou H."/>
            <person name="Liu Z."/>
        </authorList>
    </citation>
    <scope>NUCLEOTIDE SEQUENCE [LARGE SCALE GENOMIC DNA]</scope>
    <source>
        <strain evidence="2 3">CHU3</strain>
    </source>
</reference>
<organism evidence="2 3">
    <name type="scientific">Roseateles oligotrophus</name>
    <dbReference type="NCBI Taxonomy" id="1769250"/>
    <lineage>
        <taxon>Bacteria</taxon>
        <taxon>Pseudomonadati</taxon>
        <taxon>Pseudomonadota</taxon>
        <taxon>Betaproteobacteria</taxon>
        <taxon>Burkholderiales</taxon>
        <taxon>Sphaerotilaceae</taxon>
        <taxon>Roseateles</taxon>
    </lineage>
</organism>
<keyword evidence="1" id="KW-0472">Membrane</keyword>
<gene>
    <name evidence="2" type="ORF">LNV07_06375</name>
</gene>
<feature type="transmembrane region" description="Helical" evidence="1">
    <location>
        <begin position="173"/>
        <end position="194"/>
    </location>
</feature>
<dbReference type="EMBL" id="JAJIRN010000003">
    <property type="protein sequence ID" value="MCV2367718.1"/>
    <property type="molecule type" value="Genomic_DNA"/>
</dbReference>
<dbReference type="InterPro" id="IPR018750">
    <property type="entry name" value="DUF2306_membrane"/>
</dbReference>
<dbReference type="RefSeq" id="WP_263570345.1">
    <property type="nucleotide sequence ID" value="NZ_JAJIRN010000003.1"/>
</dbReference>
<evidence type="ECO:0000256" key="1">
    <source>
        <dbReference type="SAM" id="Phobius"/>
    </source>
</evidence>
<feature type="transmembrane region" description="Helical" evidence="1">
    <location>
        <begin position="46"/>
        <end position="64"/>
    </location>
</feature>
<protein>
    <submittedName>
        <fullName evidence="2">DUF2306 domain-containing protein</fullName>
    </submittedName>
</protein>
<dbReference type="Proteomes" id="UP001209701">
    <property type="component" value="Unassembled WGS sequence"/>
</dbReference>